<dbReference type="GeneID" id="54456076"/>
<reference evidence="3" key="3">
    <citation type="submission" date="2025-04" db="UniProtKB">
        <authorList>
            <consortium name="RefSeq"/>
        </authorList>
    </citation>
    <scope>IDENTIFICATION</scope>
    <source>
        <strain evidence="3">CBS 304.34</strain>
    </source>
</reference>
<keyword evidence="2" id="KW-1185">Reference proteome</keyword>
<evidence type="ECO:0000313" key="1">
    <source>
        <dbReference type="EMBL" id="KAF2814151.1"/>
    </source>
</evidence>
<dbReference type="Proteomes" id="UP000504636">
    <property type="component" value="Unplaced"/>
</dbReference>
<organism evidence="1">
    <name type="scientific">Mytilinidion resinicola</name>
    <dbReference type="NCBI Taxonomy" id="574789"/>
    <lineage>
        <taxon>Eukaryota</taxon>
        <taxon>Fungi</taxon>
        <taxon>Dikarya</taxon>
        <taxon>Ascomycota</taxon>
        <taxon>Pezizomycotina</taxon>
        <taxon>Dothideomycetes</taxon>
        <taxon>Pleosporomycetidae</taxon>
        <taxon>Mytilinidiales</taxon>
        <taxon>Mytilinidiaceae</taxon>
        <taxon>Mytilinidion</taxon>
    </lineage>
</organism>
<evidence type="ECO:0000313" key="3">
    <source>
        <dbReference type="RefSeq" id="XP_033581115.1"/>
    </source>
</evidence>
<dbReference type="AlphaFoldDB" id="A0A6A6YZ97"/>
<feature type="non-terminal residue" evidence="1">
    <location>
        <position position="115"/>
    </location>
</feature>
<reference evidence="1 3" key="1">
    <citation type="journal article" date="2020" name="Stud. Mycol.">
        <title>101 Dothideomycetes genomes: a test case for predicting lifestyles and emergence of pathogens.</title>
        <authorList>
            <person name="Haridas S."/>
            <person name="Albert R."/>
            <person name="Binder M."/>
            <person name="Bloem J."/>
            <person name="Labutti K."/>
            <person name="Salamov A."/>
            <person name="Andreopoulos B."/>
            <person name="Baker S."/>
            <person name="Barry K."/>
            <person name="Bills G."/>
            <person name="Bluhm B."/>
            <person name="Cannon C."/>
            <person name="Castanera R."/>
            <person name="Culley D."/>
            <person name="Daum C."/>
            <person name="Ezra D."/>
            <person name="Gonzalez J."/>
            <person name="Henrissat B."/>
            <person name="Kuo A."/>
            <person name="Liang C."/>
            <person name="Lipzen A."/>
            <person name="Lutzoni F."/>
            <person name="Magnuson J."/>
            <person name="Mondo S."/>
            <person name="Nolan M."/>
            <person name="Ohm R."/>
            <person name="Pangilinan J."/>
            <person name="Park H.-J."/>
            <person name="Ramirez L."/>
            <person name="Alfaro M."/>
            <person name="Sun H."/>
            <person name="Tritt A."/>
            <person name="Yoshinaga Y."/>
            <person name="Zwiers L.-H."/>
            <person name="Turgeon B."/>
            <person name="Goodwin S."/>
            <person name="Spatafora J."/>
            <person name="Crous P."/>
            <person name="Grigoriev I."/>
        </authorList>
    </citation>
    <scope>NUCLEOTIDE SEQUENCE</scope>
    <source>
        <strain evidence="1 3">CBS 304.34</strain>
    </source>
</reference>
<evidence type="ECO:0000313" key="2">
    <source>
        <dbReference type="Proteomes" id="UP000504636"/>
    </source>
</evidence>
<protein>
    <submittedName>
        <fullName evidence="1 3">Uncharacterized protein</fullName>
    </submittedName>
</protein>
<reference evidence="3" key="2">
    <citation type="submission" date="2020-04" db="EMBL/GenBank/DDBJ databases">
        <authorList>
            <consortium name="NCBI Genome Project"/>
        </authorList>
    </citation>
    <scope>NUCLEOTIDE SEQUENCE</scope>
    <source>
        <strain evidence="3">CBS 304.34</strain>
    </source>
</reference>
<sequence length="115" mass="13014">MSFTAPSRASTNPQIHPAVLWDPYATLGIERDQRCVGVATSQNRKCRTALAYANANDMQKLLRKLSTRQPDPDALDPILSRIAGYGLCRNKRNKHQEQCDTVVQSWKNKILETYP</sequence>
<dbReference type="EMBL" id="MU003695">
    <property type="protein sequence ID" value="KAF2814151.1"/>
    <property type="molecule type" value="Genomic_DNA"/>
</dbReference>
<proteinExistence type="predicted"/>
<name>A0A6A6YZ97_9PEZI</name>
<gene>
    <name evidence="1 3" type="ORF">BDZ99DRAFT_380320</name>
</gene>
<dbReference type="OrthoDB" id="8062037at2759"/>
<accession>A0A6A6YZ97</accession>
<dbReference type="RefSeq" id="XP_033581115.1">
    <property type="nucleotide sequence ID" value="XM_033715183.1"/>
</dbReference>